<proteinExistence type="predicted"/>
<feature type="chain" id="PRO_5045156866" description="CcmD family protein" evidence="2">
    <location>
        <begin position="24"/>
        <end position="78"/>
    </location>
</feature>
<keyword evidence="1" id="KW-1133">Transmembrane helix</keyword>
<organism evidence="3 4">
    <name type="scientific">Compostibacter hankyongensis</name>
    <dbReference type="NCBI Taxonomy" id="1007089"/>
    <lineage>
        <taxon>Bacteria</taxon>
        <taxon>Pseudomonadati</taxon>
        <taxon>Bacteroidota</taxon>
        <taxon>Chitinophagia</taxon>
        <taxon>Chitinophagales</taxon>
        <taxon>Chitinophagaceae</taxon>
        <taxon>Compostibacter</taxon>
    </lineage>
</organism>
<evidence type="ECO:0000313" key="3">
    <source>
        <dbReference type="EMBL" id="GAA4304170.1"/>
    </source>
</evidence>
<feature type="transmembrane region" description="Helical" evidence="1">
    <location>
        <begin position="39"/>
        <end position="60"/>
    </location>
</feature>
<evidence type="ECO:0000256" key="2">
    <source>
        <dbReference type="SAM" id="SignalP"/>
    </source>
</evidence>
<dbReference type="Pfam" id="PF20077">
    <property type="entry name" value="CcmD_alt"/>
    <property type="match status" value="1"/>
</dbReference>
<sequence length="78" mass="8599">MRKLSVLFLLTLSLLPAALPVLAQSGASPQMDSALQQNGKIYVVVAVLVVIFIGIVLFLIRMERRISRMEKDQRSASS</sequence>
<evidence type="ECO:0000256" key="1">
    <source>
        <dbReference type="SAM" id="Phobius"/>
    </source>
</evidence>
<feature type="signal peptide" evidence="2">
    <location>
        <begin position="1"/>
        <end position="23"/>
    </location>
</feature>
<name>A0ABP8FHW3_9BACT</name>
<keyword evidence="1" id="KW-0812">Transmembrane</keyword>
<gene>
    <name evidence="3" type="ORF">GCM10023143_08320</name>
</gene>
<dbReference type="EMBL" id="BAABFN010000001">
    <property type="protein sequence ID" value="GAA4304170.1"/>
    <property type="molecule type" value="Genomic_DNA"/>
</dbReference>
<evidence type="ECO:0008006" key="5">
    <source>
        <dbReference type="Google" id="ProtNLM"/>
    </source>
</evidence>
<comment type="caution">
    <text evidence="3">The sequence shown here is derived from an EMBL/GenBank/DDBJ whole genome shotgun (WGS) entry which is preliminary data.</text>
</comment>
<evidence type="ECO:0000313" key="4">
    <source>
        <dbReference type="Proteomes" id="UP001501207"/>
    </source>
</evidence>
<accession>A0ABP8FHW3</accession>
<dbReference type="RefSeq" id="WP_344975820.1">
    <property type="nucleotide sequence ID" value="NZ_BAABFN010000001.1"/>
</dbReference>
<dbReference type="Proteomes" id="UP001501207">
    <property type="component" value="Unassembled WGS sequence"/>
</dbReference>
<reference evidence="4" key="1">
    <citation type="journal article" date="2019" name="Int. J. Syst. Evol. Microbiol.">
        <title>The Global Catalogue of Microorganisms (GCM) 10K type strain sequencing project: providing services to taxonomists for standard genome sequencing and annotation.</title>
        <authorList>
            <consortium name="The Broad Institute Genomics Platform"/>
            <consortium name="The Broad Institute Genome Sequencing Center for Infectious Disease"/>
            <person name="Wu L."/>
            <person name="Ma J."/>
        </authorList>
    </citation>
    <scope>NUCLEOTIDE SEQUENCE [LARGE SCALE GENOMIC DNA]</scope>
    <source>
        <strain evidence="4">JCM 17664</strain>
    </source>
</reference>
<keyword evidence="1" id="KW-0472">Membrane</keyword>
<protein>
    <recommendedName>
        <fullName evidence="5">CcmD family protein</fullName>
    </recommendedName>
</protein>
<keyword evidence="2" id="KW-0732">Signal</keyword>
<keyword evidence="4" id="KW-1185">Reference proteome</keyword>